<dbReference type="Gene3D" id="3.80.10.10">
    <property type="entry name" value="Ribonuclease Inhibitor"/>
    <property type="match status" value="2"/>
</dbReference>
<keyword evidence="6" id="KW-1185">Reference proteome</keyword>
<feature type="non-terminal residue" evidence="5">
    <location>
        <position position="274"/>
    </location>
</feature>
<dbReference type="Pfam" id="PF13855">
    <property type="entry name" value="LRR_8"/>
    <property type="match status" value="3"/>
</dbReference>
<accession>A0AAV8W9B0</accession>
<dbReference type="InterPro" id="IPR003591">
    <property type="entry name" value="Leu-rich_rpt_typical-subtyp"/>
</dbReference>
<reference evidence="5 6" key="1">
    <citation type="journal article" date="2023" name="Insect Mol. Biol.">
        <title>Genome sequencing provides insights into the evolution of gene families encoding plant cell wall-degrading enzymes in longhorned beetles.</title>
        <authorList>
            <person name="Shin N.R."/>
            <person name="Okamura Y."/>
            <person name="Kirsch R."/>
            <person name="Pauchet Y."/>
        </authorList>
    </citation>
    <scope>NUCLEOTIDE SEQUENCE [LARGE SCALE GENOMIC DNA]</scope>
    <source>
        <strain evidence="5">EAD_L_NR</strain>
    </source>
</reference>
<dbReference type="SUPFAM" id="SSF52058">
    <property type="entry name" value="L domain-like"/>
    <property type="match status" value="1"/>
</dbReference>
<keyword evidence="2 4" id="KW-0732">Signal</keyword>
<comment type="caution">
    <text evidence="5">The sequence shown here is derived from an EMBL/GenBank/DDBJ whole genome shotgun (WGS) entry which is preliminary data.</text>
</comment>
<dbReference type="InterPro" id="IPR001611">
    <property type="entry name" value="Leu-rich_rpt"/>
</dbReference>
<evidence type="ECO:0000256" key="2">
    <source>
        <dbReference type="ARBA" id="ARBA00022729"/>
    </source>
</evidence>
<dbReference type="EMBL" id="JANEYG010000006">
    <property type="protein sequence ID" value="KAJ8922655.1"/>
    <property type="molecule type" value="Genomic_DNA"/>
</dbReference>
<dbReference type="GO" id="GO:0005615">
    <property type="term" value="C:extracellular space"/>
    <property type="evidence" value="ECO:0007669"/>
    <property type="project" value="TreeGrafter"/>
</dbReference>
<dbReference type="Proteomes" id="UP001159042">
    <property type="component" value="Unassembled WGS sequence"/>
</dbReference>
<dbReference type="GO" id="GO:0031012">
    <property type="term" value="C:extracellular matrix"/>
    <property type="evidence" value="ECO:0007669"/>
    <property type="project" value="TreeGrafter"/>
</dbReference>
<feature type="signal peptide" evidence="4">
    <location>
        <begin position="1"/>
        <end position="21"/>
    </location>
</feature>
<evidence type="ECO:0000256" key="3">
    <source>
        <dbReference type="ARBA" id="ARBA00022737"/>
    </source>
</evidence>
<dbReference type="PANTHER" id="PTHR24373">
    <property type="entry name" value="SLIT RELATED LEUCINE-RICH REPEAT NEURONAL PROTEIN"/>
    <property type="match status" value="1"/>
</dbReference>
<dbReference type="SMART" id="SM00369">
    <property type="entry name" value="LRR_TYP"/>
    <property type="match status" value="7"/>
</dbReference>
<sequence>MHVSLPVKLYLLCLIFRLGTSCSVNTFNNNVVTLVGAKGIKSITGCFEPNNDFVKVSYIQIVNETVPVLRKDAIHGLPNLLDVILENDHITDIEPDAFYNLTKLYLLKIKYNNIRMIREGVFNRLVLKELCLTDNKIEAIHANAFDDMPNLSILFLNENKISAWSGDWFKNSPQVSNVKGEHWAENAKVETKVQLNDNKIRKIEDGAFDGIETLGWLFLHRNEIEDISEESLGSLQRVEWIRLDNNLLKCIPNKLVEISPKIIYYLYSNPLTEE</sequence>
<gene>
    <name evidence="5" type="ORF">NQ315_007687</name>
</gene>
<keyword evidence="3" id="KW-0677">Repeat</keyword>
<evidence type="ECO:0000256" key="4">
    <source>
        <dbReference type="SAM" id="SignalP"/>
    </source>
</evidence>
<name>A0AAV8W9B0_9CUCU</name>
<dbReference type="InterPro" id="IPR032675">
    <property type="entry name" value="LRR_dom_sf"/>
</dbReference>
<evidence type="ECO:0000313" key="5">
    <source>
        <dbReference type="EMBL" id="KAJ8922655.1"/>
    </source>
</evidence>
<dbReference type="PANTHER" id="PTHR24373:SF370">
    <property type="entry name" value="FISH-LIPS, ISOFORM E"/>
    <property type="match status" value="1"/>
</dbReference>
<feature type="chain" id="PRO_5043664528" evidence="4">
    <location>
        <begin position="22"/>
        <end position="274"/>
    </location>
</feature>
<evidence type="ECO:0000313" key="6">
    <source>
        <dbReference type="Proteomes" id="UP001159042"/>
    </source>
</evidence>
<dbReference type="InterPro" id="IPR050328">
    <property type="entry name" value="Dev_Immune_Receptor"/>
</dbReference>
<keyword evidence="1" id="KW-0433">Leucine-rich repeat</keyword>
<organism evidence="5 6">
    <name type="scientific">Exocentrus adspersus</name>
    <dbReference type="NCBI Taxonomy" id="1586481"/>
    <lineage>
        <taxon>Eukaryota</taxon>
        <taxon>Metazoa</taxon>
        <taxon>Ecdysozoa</taxon>
        <taxon>Arthropoda</taxon>
        <taxon>Hexapoda</taxon>
        <taxon>Insecta</taxon>
        <taxon>Pterygota</taxon>
        <taxon>Neoptera</taxon>
        <taxon>Endopterygota</taxon>
        <taxon>Coleoptera</taxon>
        <taxon>Polyphaga</taxon>
        <taxon>Cucujiformia</taxon>
        <taxon>Chrysomeloidea</taxon>
        <taxon>Cerambycidae</taxon>
        <taxon>Lamiinae</taxon>
        <taxon>Acanthocinini</taxon>
        <taxon>Exocentrus</taxon>
    </lineage>
</organism>
<proteinExistence type="predicted"/>
<evidence type="ECO:0000256" key="1">
    <source>
        <dbReference type="ARBA" id="ARBA00022614"/>
    </source>
</evidence>
<protein>
    <submittedName>
        <fullName evidence="5">Uncharacterized protein</fullName>
    </submittedName>
</protein>
<dbReference type="AlphaFoldDB" id="A0AAV8W9B0"/>